<comment type="cofactor">
    <cofactor evidence="1">
        <name>Mg(2+)</name>
        <dbReference type="ChEBI" id="CHEBI:18420"/>
    </cofactor>
</comment>
<organism evidence="17">
    <name type="scientific">hydrothermal vent metagenome</name>
    <dbReference type="NCBI Taxonomy" id="652676"/>
    <lineage>
        <taxon>unclassified sequences</taxon>
        <taxon>metagenomes</taxon>
        <taxon>ecological metagenomes</taxon>
    </lineage>
</organism>
<dbReference type="GO" id="GO:0017111">
    <property type="term" value="F:ribonucleoside triphosphate phosphatase activity"/>
    <property type="evidence" value="ECO:0007669"/>
    <property type="project" value="InterPro"/>
</dbReference>
<dbReference type="Gene3D" id="3.90.950.10">
    <property type="match status" value="1"/>
</dbReference>
<dbReference type="GO" id="GO:0036220">
    <property type="term" value="F:ITP diphosphatase activity"/>
    <property type="evidence" value="ECO:0007669"/>
    <property type="project" value="UniProtKB-EC"/>
</dbReference>
<keyword evidence="7" id="KW-0460">Magnesium</keyword>
<dbReference type="InterPro" id="IPR002637">
    <property type="entry name" value="RdgB/HAM1"/>
</dbReference>
<evidence type="ECO:0000256" key="11">
    <source>
        <dbReference type="ARBA" id="ARBA00066468"/>
    </source>
</evidence>
<comment type="similarity">
    <text evidence="2">Belongs to the HAM1 NTPase family.</text>
</comment>
<dbReference type="SUPFAM" id="SSF52972">
    <property type="entry name" value="ITPase-like"/>
    <property type="match status" value="1"/>
</dbReference>
<accession>A0A3B0ZVR3</accession>
<evidence type="ECO:0000313" key="17">
    <source>
        <dbReference type="EMBL" id="VAW84666.1"/>
    </source>
</evidence>
<dbReference type="InterPro" id="IPR020922">
    <property type="entry name" value="dITP/XTP_pyrophosphatase"/>
</dbReference>
<evidence type="ECO:0000256" key="15">
    <source>
        <dbReference type="ARBA" id="ARBA00083186"/>
    </source>
</evidence>
<evidence type="ECO:0000256" key="3">
    <source>
        <dbReference type="ARBA" id="ARBA00011738"/>
    </source>
</evidence>
<dbReference type="EMBL" id="UOFQ01000005">
    <property type="protein sequence ID" value="VAW84666.1"/>
    <property type="molecule type" value="Genomic_DNA"/>
</dbReference>
<evidence type="ECO:0000256" key="4">
    <source>
        <dbReference type="ARBA" id="ARBA00022723"/>
    </source>
</evidence>
<sequence length="202" mass="21812">MPKLTPEKIVLASGNRGKVREIGALLADLKFEVVPQSDFDITEAEETGLTFVENAIIKARHAACLTGLAAIADDSGLEVDALNGAPGIYSSRFAGIDATGQQNLEKLLIDLGEIPETERTARFQCVIVYLEHEADPTPIICQGSWEGRILFESHGTNGFGYDPVFYVPDHNCTSAELPPEVKNGLSHRGKALKQLLAALQPN</sequence>
<protein>
    <recommendedName>
        <fullName evidence="12">dITP/XTP pyrophosphatase</fullName>
        <ecNumber evidence="11">3.6.1.66</ecNumber>
    </recommendedName>
    <alternativeName>
        <fullName evidence="13">Non-canonical purine NTP pyrophosphatase</fullName>
    </alternativeName>
    <alternativeName>
        <fullName evidence="14">Non-standard purine NTP pyrophosphatase</fullName>
    </alternativeName>
    <alternativeName>
        <fullName evidence="16">Nucleoside-triphosphate diphosphatase</fullName>
    </alternativeName>
    <alternativeName>
        <fullName evidence="15">Nucleoside-triphosphate pyrophosphatase</fullName>
    </alternativeName>
</protein>
<evidence type="ECO:0000256" key="10">
    <source>
        <dbReference type="ARBA" id="ARBA00052017"/>
    </source>
</evidence>
<keyword evidence="8" id="KW-0546">Nucleotide metabolism</keyword>
<dbReference type="GO" id="GO:0009117">
    <property type="term" value="P:nucleotide metabolic process"/>
    <property type="evidence" value="ECO:0007669"/>
    <property type="project" value="UniProtKB-KW"/>
</dbReference>
<proteinExistence type="inferred from homology"/>
<evidence type="ECO:0000256" key="13">
    <source>
        <dbReference type="ARBA" id="ARBA00075987"/>
    </source>
</evidence>
<evidence type="ECO:0000256" key="12">
    <source>
        <dbReference type="ARBA" id="ARBA00071289"/>
    </source>
</evidence>
<keyword evidence="6 17" id="KW-0378">Hydrolase</keyword>
<comment type="catalytic activity">
    <reaction evidence="10">
        <text>XTP + H2O = XMP + diphosphate + H(+)</text>
        <dbReference type="Rhea" id="RHEA:28610"/>
        <dbReference type="ChEBI" id="CHEBI:15377"/>
        <dbReference type="ChEBI" id="CHEBI:15378"/>
        <dbReference type="ChEBI" id="CHEBI:33019"/>
        <dbReference type="ChEBI" id="CHEBI:57464"/>
        <dbReference type="ChEBI" id="CHEBI:61314"/>
        <dbReference type="EC" id="3.6.1.66"/>
    </reaction>
</comment>
<reference evidence="17" key="1">
    <citation type="submission" date="2018-06" db="EMBL/GenBank/DDBJ databases">
        <authorList>
            <person name="Zhirakovskaya E."/>
        </authorList>
    </citation>
    <scope>NUCLEOTIDE SEQUENCE</scope>
</reference>
<keyword evidence="4" id="KW-0479">Metal-binding</keyword>
<dbReference type="GO" id="GO:0000166">
    <property type="term" value="F:nucleotide binding"/>
    <property type="evidence" value="ECO:0007669"/>
    <property type="project" value="UniProtKB-KW"/>
</dbReference>
<dbReference type="GO" id="GO:0035870">
    <property type="term" value="F:dITP diphosphatase activity"/>
    <property type="evidence" value="ECO:0007669"/>
    <property type="project" value="RHEA"/>
</dbReference>
<dbReference type="EC" id="3.6.1.66" evidence="11"/>
<name>A0A3B0ZVR3_9ZZZZ</name>
<dbReference type="GO" id="GO:0009146">
    <property type="term" value="P:purine nucleoside triphosphate catabolic process"/>
    <property type="evidence" value="ECO:0007669"/>
    <property type="project" value="UniProtKB-ARBA"/>
</dbReference>
<evidence type="ECO:0000256" key="2">
    <source>
        <dbReference type="ARBA" id="ARBA00008023"/>
    </source>
</evidence>
<evidence type="ECO:0000256" key="1">
    <source>
        <dbReference type="ARBA" id="ARBA00001946"/>
    </source>
</evidence>
<comment type="catalytic activity">
    <reaction evidence="9">
        <text>dITP + H2O = dIMP + diphosphate + H(+)</text>
        <dbReference type="Rhea" id="RHEA:28342"/>
        <dbReference type="ChEBI" id="CHEBI:15377"/>
        <dbReference type="ChEBI" id="CHEBI:15378"/>
        <dbReference type="ChEBI" id="CHEBI:33019"/>
        <dbReference type="ChEBI" id="CHEBI:61194"/>
        <dbReference type="ChEBI" id="CHEBI:61382"/>
        <dbReference type="EC" id="3.6.1.66"/>
    </reaction>
</comment>
<evidence type="ECO:0000256" key="5">
    <source>
        <dbReference type="ARBA" id="ARBA00022741"/>
    </source>
</evidence>
<evidence type="ECO:0000256" key="6">
    <source>
        <dbReference type="ARBA" id="ARBA00022801"/>
    </source>
</evidence>
<dbReference type="GO" id="GO:0036222">
    <property type="term" value="F:XTP diphosphatase activity"/>
    <property type="evidence" value="ECO:0007669"/>
    <property type="project" value="UniProtKB-ARBA"/>
</dbReference>
<dbReference type="InterPro" id="IPR029001">
    <property type="entry name" value="ITPase-like_fam"/>
</dbReference>
<evidence type="ECO:0000256" key="16">
    <source>
        <dbReference type="ARBA" id="ARBA00083635"/>
    </source>
</evidence>
<dbReference type="PANTHER" id="PTHR11067">
    <property type="entry name" value="INOSINE TRIPHOSPHATE PYROPHOSPHATASE/HAM1 PROTEIN"/>
    <property type="match status" value="1"/>
</dbReference>
<dbReference type="FunFam" id="3.90.950.10:FF:000001">
    <property type="entry name" value="dITP/XTP pyrophosphatase"/>
    <property type="match status" value="1"/>
</dbReference>
<dbReference type="AlphaFoldDB" id="A0A3B0ZVR3"/>
<comment type="subunit">
    <text evidence="3">Homodimer.</text>
</comment>
<dbReference type="GO" id="GO:0046872">
    <property type="term" value="F:metal ion binding"/>
    <property type="evidence" value="ECO:0007669"/>
    <property type="project" value="UniProtKB-KW"/>
</dbReference>
<dbReference type="GO" id="GO:0005829">
    <property type="term" value="C:cytosol"/>
    <property type="evidence" value="ECO:0007669"/>
    <property type="project" value="TreeGrafter"/>
</dbReference>
<dbReference type="Pfam" id="PF01725">
    <property type="entry name" value="Ham1p_like"/>
    <property type="match status" value="1"/>
</dbReference>
<gene>
    <name evidence="17" type="ORF">MNBD_GAMMA17-2125</name>
</gene>
<dbReference type="CDD" id="cd00515">
    <property type="entry name" value="HAM1"/>
    <property type="match status" value="1"/>
</dbReference>
<dbReference type="NCBIfam" id="TIGR00042">
    <property type="entry name" value="RdgB/HAM1 family non-canonical purine NTP pyrophosphatase"/>
    <property type="match status" value="1"/>
</dbReference>
<keyword evidence="5" id="KW-0547">Nucleotide-binding</keyword>
<dbReference type="PANTHER" id="PTHR11067:SF9">
    <property type="entry name" value="INOSINE TRIPHOSPHATE PYROPHOSPHATASE"/>
    <property type="match status" value="1"/>
</dbReference>
<evidence type="ECO:0000256" key="7">
    <source>
        <dbReference type="ARBA" id="ARBA00022842"/>
    </source>
</evidence>
<evidence type="ECO:0000256" key="9">
    <source>
        <dbReference type="ARBA" id="ARBA00051875"/>
    </source>
</evidence>
<evidence type="ECO:0000256" key="14">
    <source>
        <dbReference type="ARBA" id="ARBA00078805"/>
    </source>
</evidence>
<dbReference type="HAMAP" id="MF_01405">
    <property type="entry name" value="Non_canon_purine_NTPase"/>
    <property type="match status" value="1"/>
</dbReference>
<evidence type="ECO:0000256" key="8">
    <source>
        <dbReference type="ARBA" id="ARBA00023080"/>
    </source>
</evidence>